<feature type="compositionally biased region" description="Basic and acidic residues" evidence="1">
    <location>
        <begin position="46"/>
        <end position="56"/>
    </location>
</feature>
<organism evidence="2 3">
    <name type="scientific">Romanomermis culicivorax</name>
    <name type="common">Nematode worm</name>
    <dbReference type="NCBI Taxonomy" id="13658"/>
    <lineage>
        <taxon>Eukaryota</taxon>
        <taxon>Metazoa</taxon>
        <taxon>Ecdysozoa</taxon>
        <taxon>Nematoda</taxon>
        <taxon>Enoplea</taxon>
        <taxon>Dorylaimia</taxon>
        <taxon>Mermithida</taxon>
        <taxon>Mermithoidea</taxon>
        <taxon>Mermithidae</taxon>
        <taxon>Romanomermis</taxon>
    </lineage>
</organism>
<dbReference type="WBParaSite" id="nRc.2.0.1.t26760-RA">
    <property type="protein sequence ID" value="nRc.2.0.1.t26760-RA"/>
    <property type="gene ID" value="nRc.2.0.1.g26760"/>
</dbReference>
<feature type="compositionally biased region" description="Acidic residues" evidence="1">
    <location>
        <begin position="1"/>
        <end position="10"/>
    </location>
</feature>
<name>A0A915JKR5_ROMCU</name>
<evidence type="ECO:0000313" key="3">
    <source>
        <dbReference type="WBParaSite" id="nRc.2.0.1.t26760-RA"/>
    </source>
</evidence>
<feature type="compositionally biased region" description="Basic and acidic residues" evidence="1">
    <location>
        <begin position="66"/>
        <end position="79"/>
    </location>
</feature>
<dbReference type="AlphaFoldDB" id="A0A915JKR5"/>
<evidence type="ECO:0000313" key="2">
    <source>
        <dbReference type="Proteomes" id="UP000887565"/>
    </source>
</evidence>
<protein>
    <submittedName>
        <fullName evidence="3">Uncharacterized protein</fullName>
    </submittedName>
</protein>
<reference evidence="3" key="1">
    <citation type="submission" date="2022-11" db="UniProtKB">
        <authorList>
            <consortium name="WormBaseParasite"/>
        </authorList>
    </citation>
    <scope>IDENTIFICATION</scope>
</reference>
<keyword evidence="2" id="KW-1185">Reference proteome</keyword>
<evidence type="ECO:0000256" key="1">
    <source>
        <dbReference type="SAM" id="MobiDB-lite"/>
    </source>
</evidence>
<dbReference type="Proteomes" id="UP000887565">
    <property type="component" value="Unplaced"/>
</dbReference>
<feature type="region of interest" description="Disordered" evidence="1">
    <location>
        <begin position="46"/>
        <end position="79"/>
    </location>
</feature>
<feature type="region of interest" description="Disordered" evidence="1">
    <location>
        <begin position="1"/>
        <end position="23"/>
    </location>
</feature>
<accession>A0A915JKR5</accession>
<proteinExistence type="predicted"/>
<sequence>MTNTTQDDEQQGQGQKRENLVAKYEPTRSCARRCLPNMLGEHARDKFAHRAEKSSDCLKLQKSGKRSMEQKNMRSEENIDNDDWRFASIEFVESNAIKN</sequence>